<dbReference type="EMBL" id="VNKQ01000007">
    <property type="protein sequence ID" value="KAG0649773.1"/>
    <property type="molecule type" value="Genomic_DNA"/>
</dbReference>
<dbReference type="SUPFAM" id="SSF53474">
    <property type="entry name" value="alpha/beta-Hydrolases"/>
    <property type="match status" value="1"/>
</dbReference>
<dbReference type="InterPro" id="IPR029058">
    <property type="entry name" value="AB_hydrolase_fold"/>
</dbReference>
<proteinExistence type="predicted"/>
<protein>
    <submittedName>
        <fullName evidence="1">Fusarinine C esterase sidJ</fullName>
    </submittedName>
</protein>
<reference evidence="1" key="1">
    <citation type="submission" date="2019-07" db="EMBL/GenBank/DDBJ databases">
        <title>Hyphodiscus hymeniophilus genome sequencing and assembly.</title>
        <authorList>
            <person name="Kramer G."/>
            <person name="Nodwell J."/>
        </authorList>
    </citation>
    <scope>NUCLEOTIDE SEQUENCE</scope>
    <source>
        <strain evidence="1">ATCC 34498</strain>
    </source>
</reference>
<name>A0A9P6VLG7_9HELO</name>
<accession>A0A9P6VLG7</accession>
<comment type="caution">
    <text evidence="1">The sequence shown here is derived from an EMBL/GenBank/DDBJ whole genome shotgun (WGS) entry which is preliminary data.</text>
</comment>
<dbReference type="Proteomes" id="UP000785200">
    <property type="component" value="Unassembled WGS sequence"/>
</dbReference>
<dbReference type="InterPro" id="IPR013744">
    <property type="entry name" value="SidJ"/>
</dbReference>
<sequence length="308" mass="33346">MAFSTGPSKGIAHKFTARLTALEHTPHAASTPSQNLLIFIGGLSDGLLTVEYPTAIASSLPSTWSLAQPILSSSYAGWGTSSLQQDVKELSKCVSYFRGIKTGRIVLLGHSTGCQDVMEYLVGPHHETRAPIDGGILQAPVSDREALVVALDPKVYDESCKVAQEMVDTGRQEDIMPSKFKIFGSTPICARRWLSLASPNHDGDDDYFSSDLSDEQFMKSFGSLPTKSPLCILFSGSDEHMPKTIDKAGLIAKWIGFVKRGGGKVDEENSVVVEDATHNLNGDREEVVSNLVKRILDFLAALPPLPKI</sequence>
<dbReference type="Pfam" id="PF08538">
    <property type="entry name" value="DUF1749"/>
    <property type="match status" value="1"/>
</dbReference>
<evidence type="ECO:0000313" key="1">
    <source>
        <dbReference type="EMBL" id="KAG0649773.1"/>
    </source>
</evidence>
<evidence type="ECO:0000313" key="2">
    <source>
        <dbReference type="Proteomes" id="UP000785200"/>
    </source>
</evidence>
<dbReference type="Gene3D" id="3.40.50.1820">
    <property type="entry name" value="alpha/beta hydrolase"/>
    <property type="match status" value="1"/>
</dbReference>
<gene>
    <name evidence="1" type="ORF">D0Z07_3863</name>
</gene>
<organism evidence="1 2">
    <name type="scientific">Hyphodiscus hymeniophilus</name>
    <dbReference type="NCBI Taxonomy" id="353542"/>
    <lineage>
        <taxon>Eukaryota</taxon>
        <taxon>Fungi</taxon>
        <taxon>Dikarya</taxon>
        <taxon>Ascomycota</taxon>
        <taxon>Pezizomycotina</taxon>
        <taxon>Leotiomycetes</taxon>
        <taxon>Helotiales</taxon>
        <taxon>Hyphodiscaceae</taxon>
        <taxon>Hyphodiscus</taxon>
    </lineage>
</organism>
<dbReference type="PANTHER" id="PTHR31591:SF7">
    <property type="entry name" value="DUF1749-DOMAIN-CONTAINING PROTEIN"/>
    <property type="match status" value="1"/>
</dbReference>
<dbReference type="AlphaFoldDB" id="A0A9P6VLG7"/>
<keyword evidence="2" id="KW-1185">Reference proteome</keyword>
<dbReference type="OrthoDB" id="10034502at2759"/>
<dbReference type="PANTHER" id="PTHR31591">
    <property type="entry name" value="UPF0613 PROTEIN PB24D3.06C"/>
    <property type="match status" value="1"/>
</dbReference>